<reference evidence="1" key="1">
    <citation type="submission" date="2014-11" db="EMBL/GenBank/DDBJ databases">
        <authorList>
            <person name="Amaro Gonzalez C."/>
        </authorList>
    </citation>
    <scope>NUCLEOTIDE SEQUENCE</scope>
</reference>
<reference evidence="1" key="2">
    <citation type="journal article" date="2015" name="Fish Shellfish Immunol.">
        <title>Early steps in the European eel (Anguilla anguilla)-Vibrio vulnificus interaction in the gills: Role of the RtxA13 toxin.</title>
        <authorList>
            <person name="Callol A."/>
            <person name="Pajuelo D."/>
            <person name="Ebbesson L."/>
            <person name="Teles M."/>
            <person name="MacKenzie S."/>
            <person name="Amaro C."/>
        </authorList>
    </citation>
    <scope>NUCLEOTIDE SEQUENCE</scope>
</reference>
<accession>A0A0E9U5T6</accession>
<proteinExistence type="predicted"/>
<evidence type="ECO:0000313" key="1">
    <source>
        <dbReference type="EMBL" id="JAH61249.1"/>
    </source>
</evidence>
<sequence>MEARRSGTYKNDLDRKLCSPGVVEGSIPTARKIPVRALCSF</sequence>
<name>A0A0E9U5T6_ANGAN</name>
<dbReference type="AlphaFoldDB" id="A0A0E9U5T6"/>
<protein>
    <submittedName>
        <fullName evidence="1">Uncharacterized protein</fullName>
    </submittedName>
</protein>
<dbReference type="EMBL" id="GBXM01047328">
    <property type="protein sequence ID" value="JAH61249.1"/>
    <property type="molecule type" value="Transcribed_RNA"/>
</dbReference>
<organism evidence="1">
    <name type="scientific">Anguilla anguilla</name>
    <name type="common">European freshwater eel</name>
    <name type="synonym">Muraena anguilla</name>
    <dbReference type="NCBI Taxonomy" id="7936"/>
    <lineage>
        <taxon>Eukaryota</taxon>
        <taxon>Metazoa</taxon>
        <taxon>Chordata</taxon>
        <taxon>Craniata</taxon>
        <taxon>Vertebrata</taxon>
        <taxon>Euteleostomi</taxon>
        <taxon>Actinopterygii</taxon>
        <taxon>Neopterygii</taxon>
        <taxon>Teleostei</taxon>
        <taxon>Anguilliformes</taxon>
        <taxon>Anguillidae</taxon>
        <taxon>Anguilla</taxon>
    </lineage>
</organism>